<evidence type="ECO:0000313" key="1">
    <source>
        <dbReference type="EMBL" id="KAF9487935.1"/>
    </source>
</evidence>
<dbReference type="AlphaFoldDB" id="A0A9P5ZJU4"/>
<gene>
    <name evidence="1" type="ORF">BDN71DRAFT_568412</name>
</gene>
<keyword evidence="2" id="KW-1185">Reference proteome</keyword>
<proteinExistence type="predicted"/>
<dbReference type="Proteomes" id="UP000807025">
    <property type="component" value="Unassembled WGS sequence"/>
</dbReference>
<name>A0A9P5ZJU4_PLEER</name>
<reference evidence="1" key="1">
    <citation type="submission" date="2020-11" db="EMBL/GenBank/DDBJ databases">
        <authorList>
            <consortium name="DOE Joint Genome Institute"/>
            <person name="Ahrendt S."/>
            <person name="Riley R."/>
            <person name="Andreopoulos W."/>
            <person name="Labutti K."/>
            <person name="Pangilinan J."/>
            <person name="Ruiz-Duenas F.J."/>
            <person name="Barrasa J.M."/>
            <person name="Sanchez-Garcia M."/>
            <person name="Camarero S."/>
            <person name="Miyauchi S."/>
            <person name="Serrano A."/>
            <person name="Linde D."/>
            <person name="Babiker R."/>
            <person name="Drula E."/>
            <person name="Ayuso-Fernandez I."/>
            <person name="Pacheco R."/>
            <person name="Padilla G."/>
            <person name="Ferreira P."/>
            <person name="Barriuso J."/>
            <person name="Kellner H."/>
            <person name="Castanera R."/>
            <person name="Alfaro M."/>
            <person name="Ramirez L."/>
            <person name="Pisabarro A.G."/>
            <person name="Kuo A."/>
            <person name="Tritt A."/>
            <person name="Lipzen A."/>
            <person name="He G."/>
            <person name="Yan M."/>
            <person name="Ng V."/>
            <person name="Cullen D."/>
            <person name="Martin F."/>
            <person name="Rosso M.-N."/>
            <person name="Henrissat B."/>
            <person name="Hibbett D."/>
            <person name="Martinez A.T."/>
            <person name="Grigoriev I.V."/>
        </authorList>
    </citation>
    <scope>NUCLEOTIDE SEQUENCE</scope>
    <source>
        <strain evidence="1">ATCC 90797</strain>
    </source>
</reference>
<sequence>MATSRTKSNLTYGPDLIGSFHLNIIAIFQLLCDDFKNIYISDILGEGGTEMPGGYPATPLKPPVRTVPGAPVPIIKRSPTPLSPLSIDLQKPVPTRKQDIFNFLWRLCSPKITDLTIELCAAPLSEIRDKYTLLLQASVLVASHLVLPENGAVLDQMESLVCALEANLSTADITR</sequence>
<evidence type="ECO:0000313" key="2">
    <source>
        <dbReference type="Proteomes" id="UP000807025"/>
    </source>
</evidence>
<protein>
    <submittedName>
        <fullName evidence="1">Uncharacterized protein</fullName>
    </submittedName>
</protein>
<accession>A0A9P5ZJU4</accession>
<comment type="caution">
    <text evidence="1">The sequence shown here is derived from an EMBL/GenBank/DDBJ whole genome shotgun (WGS) entry which is preliminary data.</text>
</comment>
<dbReference type="EMBL" id="MU154741">
    <property type="protein sequence ID" value="KAF9487935.1"/>
    <property type="molecule type" value="Genomic_DNA"/>
</dbReference>
<organism evidence="1 2">
    <name type="scientific">Pleurotus eryngii</name>
    <name type="common">Boletus of the steppes</name>
    <dbReference type="NCBI Taxonomy" id="5323"/>
    <lineage>
        <taxon>Eukaryota</taxon>
        <taxon>Fungi</taxon>
        <taxon>Dikarya</taxon>
        <taxon>Basidiomycota</taxon>
        <taxon>Agaricomycotina</taxon>
        <taxon>Agaricomycetes</taxon>
        <taxon>Agaricomycetidae</taxon>
        <taxon>Agaricales</taxon>
        <taxon>Pleurotineae</taxon>
        <taxon>Pleurotaceae</taxon>
        <taxon>Pleurotus</taxon>
    </lineage>
</organism>